<protein>
    <submittedName>
        <fullName evidence="1">Uncharacterized protein</fullName>
    </submittedName>
</protein>
<name>A0A1C5GVP7_9ACTN</name>
<evidence type="ECO:0000313" key="2">
    <source>
        <dbReference type="Proteomes" id="UP000198217"/>
    </source>
</evidence>
<reference evidence="1 2" key="1">
    <citation type="submission" date="2016-06" db="EMBL/GenBank/DDBJ databases">
        <authorList>
            <person name="Kjaerup R.B."/>
            <person name="Dalgaard T.S."/>
            <person name="Juul-Madsen H.R."/>
        </authorList>
    </citation>
    <scope>NUCLEOTIDE SEQUENCE [LARGE SCALE GENOMIC DNA]</scope>
    <source>
        <strain evidence="1 2">DSM 43904</strain>
    </source>
</reference>
<gene>
    <name evidence="1" type="ORF">GA0070609_0481</name>
</gene>
<dbReference type="EMBL" id="LT607750">
    <property type="protein sequence ID" value="SCG37855.1"/>
    <property type="molecule type" value="Genomic_DNA"/>
</dbReference>
<accession>A0A1C5GVP7</accession>
<dbReference type="Proteomes" id="UP000198217">
    <property type="component" value="Chromosome I"/>
</dbReference>
<sequence>MRLAAKSISDIAANLMINGWRGRGRGGAGAGAVGFDRFGGG</sequence>
<proteinExistence type="predicted"/>
<dbReference type="AlphaFoldDB" id="A0A1C5GVP7"/>
<evidence type="ECO:0000313" key="1">
    <source>
        <dbReference type="EMBL" id="SCG37855.1"/>
    </source>
</evidence>
<keyword evidence="2" id="KW-1185">Reference proteome</keyword>
<organism evidence="1 2">
    <name type="scientific">Micromonospora echinaurantiaca</name>
    <dbReference type="NCBI Taxonomy" id="47857"/>
    <lineage>
        <taxon>Bacteria</taxon>
        <taxon>Bacillati</taxon>
        <taxon>Actinomycetota</taxon>
        <taxon>Actinomycetes</taxon>
        <taxon>Micromonosporales</taxon>
        <taxon>Micromonosporaceae</taxon>
        <taxon>Micromonospora</taxon>
    </lineage>
</organism>